<evidence type="ECO:0000259" key="1">
    <source>
        <dbReference type="PROSITE" id="PS50127"/>
    </source>
</evidence>
<dbReference type="SUPFAM" id="SSF54495">
    <property type="entry name" value="UBC-like"/>
    <property type="match status" value="1"/>
</dbReference>
<evidence type="ECO:0000313" key="2">
    <source>
        <dbReference type="EMBL" id="GIY07408.1"/>
    </source>
</evidence>
<dbReference type="PANTHER" id="PTHR24068">
    <property type="entry name" value="UBIQUITIN-CONJUGATING ENZYME E2"/>
    <property type="match status" value="1"/>
</dbReference>
<dbReference type="PROSITE" id="PS50127">
    <property type="entry name" value="UBC_2"/>
    <property type="match status" value="1"/>
</dbReference>
<dbReference type="InterPro" id="IPR016135">
    <property type="entry name" value="UBQ-conjugating_enzyme/RWD"/>
</dbReference>
<dbReference type="EMBL" id="BPLQ01004339">
    <property type="protein sequence ID" value="GIY07408.1"/>
    <property type="molecule type" value="Genomic_DNA"/>
</dbReference>
<dbReference type="InterPro" id="IPR000608">
    <property type="entry name" value="UBC"/>
</dbReference>
<evidence type="ECO:0000313" key="3">
    <source>
        <dbReference type="Proteomes" id="UP001054837"/>
    </source>
</evidence>
<accession>A0AAV4QCG8</accession>
<proteinExistence type="predicted"/>
<protein>
    <submittedName>
        <fullName evidence="2">Ubiquitin-conjugating enzyme E2 35</fullName>
    </submittedName>
</protein>
<dbReference type="CDD" id="cd00195">
    <property type="entry name" value="UBCc_UEV"/>
    <property type="match status" value="1"/>
</dbReference>
<dbReference type="AlphaFoldDB" id="A0AAV4QCG8"/>
<reference evidence="2 3" key="1">
    <citation type="submission" date="2021-06" db="EMBL/GenBank/DDBJ databases">
        <title>Caerostris darwini draft genome.</title>
        <authorList>
            <person name="Kono N."/>
            <person name="Arakawa K."/>
        </authorList>
    </citation>
    <scope>NUCLEOTIDE SEQUENCE [LARGE SCALE GENOMIC DNA]</scope>
</reference>
<dbReference type="Proteomes" id="UP001054837">
    <property type="component" value="Unassembled WGS sequence"/>
</dbReference>
<dbReference type="Gene3D" id="3.10.110.10">
    <property type="entry name" value="Ubiquitin Conjugating Enzyme"/>
    <property type="match status" value="1"/>
</dbReference>
<keyword evidence="3" id="KW-1185">Reference proteome</keyword>
<comment type="caution">
    <text evidence="2">The sequence shown here is derived from an EMBL/GenBank/DDBJ whole genome shotgun (WGS) entry which is preliminary data.</text>
</comment>
<dbReference type="Pfam" id="PF00179">
    <property type="entry name" value="UQ_con"/>
    <property type="match status" value="1"/>
</dbReference>
<dbReference type="SMART" id="SM00212">
    <property type="entry name" value="UBCc"/>
    <property type="match status" value="1"/>
</dbReference>
<sequence>MKKYSPRDSTKKWSCSTCFATTSDENYHLYGILEQFRHLESELKNLLLKAVEAKLIKVIQNNQQEYDIYLVGPKGSAYAKQKFTVKMFLPESYPRIPPIVRFITKIKHPQIDQYGYIRNKYLGAKWSPSFGIPATLMILLELLREPYGDIRYGSDS</sequence>
<feature type="domain" description="UBC core" evidence="1">
    <location>
        <begin position="34"/>
        <end position="156"/>
    </location>
</feature>
<name>A0AAV4QCG8_9ARAC</name>
<organism evidence="2 3">
    <name type="scientific">Caerostris darwini</name>
    <dbReference type="NCBI Taxonomy" id="1538125"/>
    <lineage>
        <taxon>Eukaryota</taxon>
        <taxon>Metazoa</taxon>
        <taxon>Ecdysozoa</taxon>
        <taxon>Arthropoda</taxon>
        <taxon>Chelicerata</taxon>
        <taxon>Arachnida</taxon>
        <taxon>Araneae</taxon>
        <taxon>Araneomorphae</taxon>
        <taxon>Entelegynae</taxon>
        <taxon>Araneoidea</taxon>
        <taxon>Araneidae</taxon>
        <taxon>Caerostris</taxon>
    </lineage>
</organism>
<gene>
    <name evidence="2" type="primary">UBC35</name>
    <name evidence="2" type="ORF">CDAR_622141</name>
</gene>